<proteinExistence type="predicted"/>
<dbReference type="GO" id="GO:0005975">
    <property type="term" value="P:carbohydrate metabolic process"/>
    <property type="evidence" value="ECO:0007669"/>
    <property type="project" value="InterPro"/>
</dbReference>
<dbReference type="GO" id="GO:0004649">
    <property type="term" value="F:poly(ADP-ribose) glycohydrolase activity"/>
    <property type="evidence" value="ECO:0007669"/>
    <property type="project" value="InterPro"/>
</dbReference>
<dbReference type="AlphaFoldDB" id="A0A9X0A2D7"/>
<dbReference type="GO" id="GO:0005737">
    <property type="term" value="C:cytoplasm"/>
    <property type="evidence" value="ECO:0007669"/>
    <property type="project" value="TreeGrafter"/>
</dbReference>
<organism evidence="2 3">
    <name type="scientific">Desmophyllum pertusum</name>
    <dbReference type="NCBI Taxonomy" id="174260"/>
    <lineage>
        <taxon>Eukaryota</taxon>
        <taxon>Metazoa</taxon>
        <taxon>Cnidaria</taxon>
        <taxon>Anthozoa</taxon>
        <taxon>Hexacorallia</taxon>
        <taxon>Scleractinia</taxon>
        <taxon>Caryophylliina</taxon>
        <taxon>Caryophylliidae</taxon>
        <taxon>Desmophyllum</taxon>
    </lineage>
</organism>
<dbReference type="GO" id="GO:0009225">
    <property type="term" value="P:nucleotide-sugar metabolic process"/>
    <property type="evidence" value="ECO:0007669"/>
    <property type="project" value="TreeGrafter"/>
</dbReference>
<reference evidence="2" key="1">
    <citation type="submission" date="2023-01" db="EMBL/GenBank/DDBJ databases">
        <title>Genome assembly of the deep-sea coral Lophelia pertusa.</title>
        <authorList>
            <person name="Herrera S."/>
            <person name="Cordes E."/>
        </authorList>
    </citation>
    <scope>NUCLEOTIDE SEQUENCE</scope>
    <source>
        <strain evidence="2">USNM1676648</strain>
        <tissue evidence="2">Polyp</tissue>
    </source>
</reference>
<name>A0A9X0A2D7_9CNID</name>
<feature type="compositionally biased region" description="Polar residues" evidence="1">
    <location>
        <begin position="50"/>
        <end position="63"/>
    </location>
</feature>
<feature type="compositionally biased region" description="Basic and acidic residues" evidence="1">
    <location>
        <begin position="1"/>
        <end position="10"/>
    </location>
</feature>
<keyword evidence="3" id="KW-1185">Reference proteome</keyword>
<dbReference type="EMBL" id="MU825402">
    <property type="protein sequence ID" value="KAJ7392132.1"/>
    <property type="molecule type" value="Genomic_DNA"/>
</dbReference>
<accession>A0A9X0A2D7</accession>
<sequence>MNARFDEEPKRKRLKQSSIEESFKRHRSSLLKSNVSQAHLPDKKEKLSLQKMQHSTTPNSFDNVQKEEIRKKRAILADAAEKRREGASNTAGTSATSTASSDMVVEGGSKDVLSDNDDSLVELNDSPLLFPDSPLPAPPPEDMPSIRITERFVSGGSPLQSLNRTPACCPPLPPLVPQPDHTVLVRPSLSTDFAEPPKPSHKNYRDKWDKNHVRMPCSRENLYPGQSSEKKIIQNRWELIEGTLLGSITSSVELQDAILKYNAHYSKRWNFEALHSYFNEVLDASKRSEFFNQTLPAMISLAFAFPHCVLRPFLF</sequence>
<feature type="region of interest" description="Disordered" evidence="1">
    <location>
        <begin position="1"/>
        <end position="108"/>
    </location>
</feature>
<dbReference type="GO" id="GO:0006282">
    <property type="term" value="P:regulation of DNA repair"/>
    <property type="evidence" value="ECO:0007669"/>
    <property type="project" value="InterPro"/>
</dbReference>
<evidence type="ECO:0000256" key="1">
    <source>
        <dbReference type="SAM" id="MobiDB-lite"/>
    </source>
</evidence>
<evidence type="ECO:0000313" key="3">
    <source>
        <dbReference type="Proteomes" id="UP001163046"/>
    </source>
</evidence>
<dbReference type="GO" id="GO:0005634">
    <property type="term" value="C:nucleus"/>
    <property type="evidence" value="ECO:0007669"/>
    <property type="project" value="TreeGrafter"/>
</dbReference>
<comment type="caution">
    <text evidence="2">The sequence shown here is derived from an EMBL/GenBank/DDBJ whole genome shotgun (WGS) entry which is preliminary data.</text>
</comment>
<dbReference type="PANTHER" id="PTHR12837">
    <property type="entry name" value="POLY ADP-RIBOSE GLYCOHYDROLASE"/>
    <property type="match status" value="1"/>
</dbReference>
<gene>
    <name evidence="2" type="ORF">OS493_013504</name>
</gene>
<dbReference type="Proteomes" id="UP001163046">
    <property type="component" value="Unassembled WGS sequence"/>
</dbReference>
<dbReference type="PANTHER" id="PTHR12837:SF15">
    <property type="entry name" value="POLY(ADP-RIBOSE) GLYCOHYDROLASE"/>
    <property type="match status" value="1"/>
</dbReference>
<dbReference type="GO" id="GO:1990966">
    <property type="term" value="P:ATP generation from poly-ADP-D-ribose"/>
    <property type="evidence" value="ECO:0007669"/>
    <property type="project" value="TreeGrafter"/>
</dbReference>
<protein>
    <recommendedName>
        <fullName evidence="4">Poly(ADP-ribose) glycohydrolase</fullName>
    </recommendedName>
</protein>
<evidence type="ECO:0008006" key="4">
    <source>
        <dbReference type="Google" id="ProtNLM"/>
    </source>
</evidence>
<dbReference type="InterPro" id="IPR007724">
    <property type="entry name" value="Poly_GlycHdrlase"/>
</dbReference>
<dbReference type="OrthoDB" id="1937899at2759"/>
<evidence type="ECO:0000313" key="2">
    <source>
        <dbReference type="EMBL" id="KAJ7392132.1"/>
    </source>
</evidence>
<feature type="compositionally biased region" description="Low complexity" evidence="1">
    <location>
        <begin position="87"/>
        <end position="101"/>
    </location>
</feature>